<dbReference type="Proteomes" id="UP001187471">
    <property type="component" value="Unassembled WGS sequence"/>
</dbReference>
<evidence type="ECO:0000313" key="9">
    <source>
        <dbReference type="EMBL" id="KAK2974554.1"/>
    </source>
</evidence>
<name>A0AA88QPD2_9ASTE</name>
<evidence type="ECO:0000256" key="6">
    <source>
        <dbReference type="ARBA" id="ARBA00037847"/>
    </source>
</evidence>
<evidence type="ECO:0000256" key="2">
    <source>
        <dbReference type="ARBA" id="ARBA00008361"/>
    </source>
</evidence>
<feature type="transmembrane region" description="Helical" evidence="7">
    <location>
        <begin position="240"/>
        <end position="258"/>
    </location>
</feature>
<keyword evidence="7" id="KW-0808">Transferase</keyword>
<comment type="caution">
    <text evidence="7">Lacks conserved residue(s) required for the propagation of feature annotation.</text>
</comment>
<dbReference type="PANTHER" id="PTHR10108">
    <property type="entry name" value="SAM-DEPENDENT METHYLTRANSFERASE"/>
    <property type="match status" value="1"/>
</dbReference>
<keyword evidence="4 7" id="KW-0735">Signal-anchor</keyword>
<feature type="region of interest" description="Disordered" evidence="8">
    <location>
        <begin position="41"/>
        <end position="61"/>
    </location>
</feature>
<protein>
    <recommendedName>
        <fullName evidence="7">Methyltransferase</fullName>
        <ecNumber evidence="7">2.1.1.-</ecNumber>
    </recommendedName>
</protein>
<proteinExistence type="inferred from homology"/>
<keyword evidence="3 7" id="KW-0489">Methyltransferase</keyword>
<evidence type="ECO:0000313" key="10">
    <source>
        <dbReference type="Proteomes" id="UP001187471"/>
    </source>
</evidence>
<dbReference type="GO" id="GO:0005802">
    <property type="term" value="C:trans-Golgi network"/>
    <property type="evidence" value="ECO:0007669"/>
    <property type="project" value="TreeGrafter"/>
</dbReference>
<accession>A0AA88QPD2</accession>
<reference evidence="9" key="1">
    <citation type="submission" date="2022-12" db="EMBL/GenBank/DDBJ databases">
        <title>Draft genome assemblies for two species of Escallonia (Escalloniales).</title>
        <authorList>
            <person name="Chanderbali A."/>
            <person name="Dervinis C."/>
            <person name="Anghel I."/>
            <person name="Soltis D."/>
            <person name="Soltis P."/>
            <person name="Zapata F."/>
        </authorList>
    </citation>
    <scope>NUCLEOTIDE SEQUENCE</scope>
    <source>
        <strain evidence="9">UCBG92.1500</strain>
        <tissue evidence="9">Leaf</tissue>
    </source>
</reference>
<feature type="transmembrane region" description="Helical" evidence="7">
    <location>
        <begin position="362"/>
        <end position="383"/>
    </location>
</feature>
<keyword evidence="7" id="KW-1133">Transmembrane helix</keyword>
<gene>
    <name evidence="9" type="ORF">RJ640_009776</name>
</gene>
<feature type="transmembrane region" description="Helical" evidence="7">
    <location>
        <begin position="270"/>
        <end position="287"/>
    </location>
</feature>
<dbReference type="EMBL" id="JAVXUO010002305">
    <property type="protein sequence ID" value="KAK2974554.1"/>
    <property type="molecule type" value="Genomic_DNA"/>
</dbReference>
<keyword evidence="7" id="KW-0812">Transmembrane</keyword>
<dbReference type="GO" id="GO:0005768">
    <property type="term" value="C:endosome"/>
    <property type="evidence" value="ECO:0007669"/>
    <property type="project" value="TreeGrafter"/>
</dbReference>
<evidence type="ECO:0000256" key="8">
    <source>
        <dbReference type="SAM" id="MobiDB-lite"/>
    </source>
</evidence>
<dbReference type="GO" id="GO:0032259">
    <property type="term" value="P:methylation"/>
    <property type="evidence" value="ECO:0007669"/>
    <property type="project" value="UniProtKB-KW"/>
</dbReference>
<dbReference type="PANTHER" id="PTHR10108:SF1144">
    <property type="entry name" value="METHYLTRANSFERASE PMT10-RELATED"/>
    <property type="match status" value="1"/>
</dbReference>
<evidence type="ECO:0000256" key="4">
    <source>
        <dbReference type="ARBA" id="ARBA00022968"/>
    </source>
</evidence>
<organism evidence="9 10">
    <name type="scientific">Escallonia rubra</name>
    <dbReference type="NCBI Taxonomy" id="112253"/>
    <lineage>
        <taxon>Eukaryota</taxon>
        <taxon>Viridiplantae</taxon>
        <taxon>Streptophyta</taxon>
        <taxon>Embryophyta</taxon>
        <taxon>Tracheophyta</taxon>
        <taxon>Spermatophyta</taxon>
        <taxon>Magnoliopsida</taxon>
        <taxon>eudicotyledons</taxon>
        <taxon>Gunneridae</taxon>
        <taxon>Pentapetalae</taxon>
        <taxon>asterids</taxon>
        <taxon>campanulids</taxon>
        <taxon>Escalloniales</taxon>
        <taxon>Escalloniaceae</taxon>
        <taxon>Escallonia</taxon>
    </lineage>
</organism>
<dbReference type="GO" id="GO:0008168">
    <property type="term" value="F:methyltransferase activity"/>
    <property type="evidence" value="ECO:0007669"/>
    <property type="project" value="UniProtKB-UniRule"/>
</dbReference>
<dbReference type="SUPFAM" id="SSF53335">
    <property type="entry name" value="S-adenosyl-L-methionine-dependent methyltransferases"/>
    <property type="match status" value="2"/>
</dbReference>
<dbReference type="InterPro" id="IPR029063">
    <property type="entry name" value="SAM-dependent_MTases_sf"/>
</dbReference>
<evidence type="ECO:0000256" key="5">
    <source>
        <dbReference type="ARBA" id="ARBA00023180"/>
    </source>
</evidence>
<evidence type="ECO:0000256" key="7">
    <source>
        <dbReference type="RuleBase" id="RU366043"/>
    </source>
</evidence>
<comment type="subcellular location">
    <subcellularLocation>
        <location evidence="6">Endomembrane system</location>
        <topology evidence="6">Single-pass membrane protein</topology>
    </subcellularLocation>
    <subcellularLocation>
        <location evidence="1 7">Membrane</location>
        <topology evidence="1 7">Single-pass type II membrane protein</topology>
    </subcellularLocation>
</comment>
<dbReference type="Gene3D" id="3.40.50.150">
    <property type="entry name" value="Vaccinia Virus protein VP39"/>
    <property type="match status" value="1"/>
</dbReference>
<dbReference type="InterPro" id="IPR004159">
    <property type="entry name" value="Put_SAM_MeTrfase"/>
</dbReference>
<keyword evidence="10" id="KW-1185">Reference proteome</keyword>
<keyword evidence="5 7" id="KW-0325">Glycoprotein</keyword>
<dbReference type="AlphaFoldDB" id="A0AA88QPD2"/>
<comment type="similarity">
    <text evidence="2 7">Belongs to the methyltransferase superfamily.</text>
</comment>
<comment type="caution">
    <text evidence="9">The sequence shown here is derived from an EMBL/GenBank/DDBJ whole genome shotgun (WGS) entry which is preliminary data.</text>
</comment>
<sequence>MKPISSDLVITAPKFIKLTTLSLLTLSLFFAAKHFSPSYPHPPSSTPTAAATPTPAAIPSRPPKLVVERTGIVDENGAMATDFVVGDYDPSKIESVVNARDDEGRESGKARVRVWKFGACDESKRDYVPCLDNAEAVLELNSTGGGEEYERHCPARALDCLVPRPKGYKLRIPWPQSQDEVWFDNVPHTRLAEDKGGQNWISIRDNKFIFPGGGTQFIHGADKYLDQISMVGSFHNFHQILLYICVILILSFGLSMQMVPDIAFGHHIRLVLDIGCGVASFGAFLLQRNVTTLSIAPKDVHENQIQFALERGLPAMVAVLATRRLLYPSQAFDLIHCSRCRVNWTRDGKYCTFFMKDILPSFFLVFIVSFISLSCGEDGIWLLEVNRMLRAGGHFVWAAQPVYKHEDNLQEQWKETTYTSYHNQNEIVWKPMSKAEMKRYVGLKACITRLPDNGYGSNVTTWPARLHYPPDRLLSIKMDAYMSRKDIFKAELKYWNIIVDSYIRAFHLKELNVRNVMDMRAGYGGFATALYDFGIDCWVMNVIPVSGINTLPVLYDRGLLGVIHDWCEPFDTYPRTYDLLNAASLFSVEQRRCNISTIILEMDRILRPGGRVYIRDTIPVIEEIQEIAKAIGWVTFKFDSGEGPHASLKLLNCEKRL</sequence>
<dbReference type="GO" id="GO:0016020">
    <property type="term" value="C:membrane"/>
    <property type="evidence" value="ECO:0007669"/>
    <property type="project" value="UniProtKB-SubCell"/>
</dbReference>
<dbReference type="EC" id="2.1.1.-" evidence="7"/>
<dbReference type="Pfam" id="PF03141">
    <property type="entry name" value="Methyltransf_29"/>
    <property type="match status" value="4"/>
</dbReference>
<evidence type="ECO:0000256" key="1">
    <source>
        <dbReference type="ARBA" id="ARBA00004606"/>
    </source>
</evidence>
<evidence type="ECO:0000256" key="3">
    <source>
        <dbReference type="ARBA" id="ARBA00022603"/>
    </source>
</evidence>
<feature type="compositionally biased region" description="Low complexity" evidence="8">
    <location>
        <begin position="46"/>
        <end position="59"/>
    </location>
</feature>
<keyword evidence="7" id="KW-0472">Membrane</keyword>